<dbReference type="PANTHER" id="PTHR45527:SF1">
    <property type="entry name" value="FATTY ACID SYNTHASE"/>
    <property type="match status" value="1"/>
</dbReference>
<dbReference type="OrthoDB" id="10625237at2759"/>
<sequence length="297" mass="34232">MDTWISLYEAIVTDRDTATVPCPRYSYADFTLWHNEQLKSSETLANRSYWSSHLDGLKEAHKPPSFFKGNQSTALNQRGIHRLRLPANLHRRLGRICSMLGATSLNFLAASFRTFMYHNTGDRDVPLFMVDETRPHETVEGAIGYFTNLLPLRVQIRCDDMSFEELVMREKENFSQARSHVLPFNEIVDCQRVKSTTKQLPLGEIAIQYRNQRGATSYRTADLEATIDETIRFPSHFDICLEAEEKDGDLELSLDHSASRYNTEDMERFFGDFLLFLSSLIRDPRQAIEEAYVNGTI</sequence>
<reference evidence="2 3" key="1">
    <citation type="submission" date="2016-12" db="EMBL/GenBank/DDBJ databases">
        <title>The genomes of Aspergillus section Nigri reveals drivers in fungal speciation.</title>
        <authorList>
            <consortium name="DOE Joint Genome Institute"/>
            <person name="Vesth T.C."/>
            <person name="Nybo J."/>
            <person name="Theobald S."/>
            <person name="Brandl J."/>
            <person name="Frisvad J.C."/>
            <person name="Nielsen K.F."/>
            <person name="Lyhne E.K."/>
            <person name="Kogle M.E."/>
            <person name="Kuo A."/>
            <person name="Riley R."/>
            <person name="Clum A."/>
            <person name="Nolan M."/>
            <person name="Lipzen A."/>
            <person name="Salamov A."/>
            <person name="Henrissat B."/>
            <person name="Wiebenga A."/>
            <person name="De Vries R.P."/>
            <person name="Grigoriev I.V."/>
            <person name="Mortensen U.H."/>
            <person name="Andersen M.R."/>
            <person name="Baker S.E."/>
        </authorList>
    </citation>
    <scope>NUCLEOTIDE SEQUENCE [LARGE SCALE GENOMIC DNA]</scope>
    <source>
        <strain evidence="2 3">IBT 23096</strain>
    </source>
</reference>
<name>A0A2I2GGU3_9EURO</name>
<dbReference type="InterPro" id="IPR023213">
    <property type="entry name" value="CAT-like_dom_sf"/>
</dbReference>
<dbReference type="InterPro" id="IPR001242">
    <property type="entry name" value="Condensation_dom"/>
</dbReference>
<evidence type="ECO:0000313" key="2">
    <source>
        <dbReference type="EMBL" id="PLB52099.1"/>
    </source>
</evidence>
<accession>A0A2I2GGU3</accession>
<dbReference type="GO" id="GO:0005829">
    <property type="term" value="C:cytosol"/>
    <property type="evidence" value="ECO:0007669"/>
    <property type="project" value="TreeGrafter"/>
</dbReference>
<dbReference type="GO" id="GO:0043041">
    <property type="term" value="P:amino acid activation for nonribosomal peptide biosynthetic process"/>
    <property type="evidence" value="ECO:0007669"/>
    <property type="project" value="TreeGrafter"/>
</dbReference>
<keyword evidence="2" id="KW-0012">Acyltransferase</keyword>
<dbReference type="Gene3D" id="3.30.559.30">
    <property type="entry name" value="Nonribosomal peptide synthetase, condensation domain"/>
    <property type="match status" value="1"/>
</dbReference>
<organism evidence="2 3">
    <name type="scientific">Aspergillus steynii IBT 23096</name>
    <dbReference type="NCBI Taxonomy" id="1392250"/>
    <lineage>
        <taxon>Eukaryota</taxon>
        <taxon>Fungi</taxon>
        <taxon>Dikarya</taxon>
        <taxon>Ascomycota</taxon>
        <taxon>Pezizomycotina</taxon>
        <taxon>Eurotiomycetes</taxon>
        <taxon>Eurotiomycetidae</taxon>
        <taxon>Eurotiales</taxon>
        <taxon>Aspergillaceae</taxon>
        <taxon>Aspergillus</taxon>
        <taxon>Aspergillus subgen. Circumdati</taxon>
    </lineage>
</organism>
<dbReference type="EMBL" id="MSFO01000002">
    <property type="protein sequence ID" value="PLB52099.1"/>
    <property type="molecule type" value="Genomic_DNA"/>
</dbReference>
<proteinExistence type="predicted"/>
<gene>
    <name evidence="2" type="ORF">P170DRAFT_472007</name>
</gene>
<dbReference type="GO" id="GO:0031177">
    <property type="term" value="F:phosphopantetheine binding"/>
    <property type="evidence" value="ECO:0007669"/>
    <property type="project" value="TreeGrafter"/>
</dbReference>
<evidence type="ECO:0000259" key="1">
    <source>
        <dbReference type="Pfam" id="PF00668"/>
    </source>
</evidence>
<dbReference type="GO" id="GO:0009366">
    <property type="term" value="C:enterobactin synthetase complex"/>
    <property type="evidence" value="ECO:0007669"/>
    <property type="project" value="TreeGrafter"/>
</dbReference>
<dbReference type="AlphaFoldDB" id="A0A2I2GGU3"/>
<dbReference type="GO" id="GO:0016746">
    <property type="term" value="F:acyltransferase activity"/>
    <property type="evidence" value="ECO:0007669"/>
    <property type="project" value="UniProtKB-KW"/>
</dbReference>
<protein>
    <submittedName>
        <fullName evidence="2">CoA-dependent acyltransferase</fullName>
    </submittedName>
</protein>
<dbReference type="SUPFAM" id="SSF52777">
    <property type="entry name" value="CoA-dependent acyltransferases"/>
    <property type="match status" value="1"/>
</dbReference>
<dbReference type="VEuPathDB" id="FungiDB:P170DRAFT_472007"/>
<feature type="domain" description="Condensation" evidence="1">
    <location>
        <begin position="6"/>
        <end position="290"/>
    </location>
</feature>
<keyword evidence="3" id="KW-1185">Reference proteome</keyword>
<dbReference type="Pfam" id="PF00668">
    <property type="entry name" value="Condensation"/>
    <property type="match status" value="1"/>
</dbReference>
<dbReference type="STRING" id="1392250.A0A2I2GGU3"/>
<evidence type="ECO:0000313" key="3">
    <source>
        <dbReference type="Proteomes" id="UP000234275"/>
    </source>
</evidence>
<keyword evidence="2" id="KW-0808">Transferase</keyword>
<dbReference type="Proteomes" id="UP000234275">
    <property type="component" value="Unassembled WGS sequence"/>
</dbReference>
<dbReference type="Gene3D" id="3.30.559.10">
    <property type="entry name" value="Chloramphenicol acetyltransferase-like domain"/>
    <property type="match status" value="1"/>
</dbReference>
<dbReference type="RefSeq" id="XP_024707401.1">
    <property type="nucleotide sequence ID" value="XM_024852896.1"/>
</dbReference>
<dbReference type="PANTHER" id="PTHR45527">
    <property type="entry name" value="NONRIBOSOMAL PEPTIDE SYNTHETASE"/>
    <property type="match status" value="1"/>
</dbReference>
<dbReference type="GeneID" id="36560594"/>
<dbReference type="GO" id="GO:0009239">
    <property type="term" value="P:enterobactin biosynthetic process"/>
    <property type="evidence" value="ECO:0007669"/>
    <property type="project" value="TreeGrafter"/>
</dbReference>
<dbReference type="GO" id="GO:0047527">
    <property type="term" value="F:2,3-dihydroxybenzoate-serine ligase activity"/>
    <property type="evidence" value="ECO:0007669"/>
    <property type="project" value="TreeGrafter"/>
</dbReference>
<comment type="caution">
    <text evidence="2">The sequence shown here is derived from an EMBL/GenBank/DDBJ whole genome shotgun (WGS) entry which is preliminary data.</text>
</comment>